<gene>
    <name evidence="2" type="ORF">CCMP2556_LOCUS36199</name>
</gene>
<dbReference type="EMBL" id="CAXAMN010022895">
    <property type="protein sequence ID" value="CAK9073501.1"/>
    <property type="molecule type" value="Genomic_DNA"/>
</dbReference>
<sequence>MFAAVSAADLSCSSDEGSLAKPTTARQKRAREKAIPASEKRKECYLRSLLARDCTCKRKSCFSQFGKDPDFTTLQHYREEWFSLSKPDQDTIDAQVIITLTFERPISLCRKGWTGIGVPVEVTGIGGPGAPHTFVFERREDVQLQDGEVIDNKIWGFDPHPHDVILRSGCFSCPNLAGANCYLFPLHAFVSKFLWCLSYCSKRRSFVTSMSARIFR</sequence>
<proteinExistence type="predicted"/>
<keyword evidence="3" id="KW-1185">Reference proteome</keyword>
<organism evidence="2 3">
    <name type="scientific">Durusdinium trenchii</name>
    <dbReference type="NCBI Taxonomy" id="1381693"/>
    <lineage>
        <taxon>Eukaryota</taxon>
        <taxon>Sar</taxon>
        <taxon>Alveolata</taxon>
        <taxon>Dinophyceae</taxon>
        <taxon>Suessiales</taxon>
        <taxon>Symbiodiniaceae</taxon>
        <taxon>Durusdinium</taxon>
    </lineage>
</organism>
<protein>
    <submittedName>
        <fullName evidence="2">Uncharacterized protein</fullName>
    </submittedName>
</protein>
<evidence type="ECO:0000256" key="1">
    <source>
        <dbReference type="SAM" id="MobiDB-lite"/>
    </source>
</evidence>
<feature type="region of interest" description="Disordered" evidence="1">
    <location>
        <begin position="13"/>
        <end position="33"/>
    </location>
</feature>
<evidence type="ECO:0000313" key="3">
    <source>
        <dbReference type="Proteomes" id="UP001642484"/>
    </source>
</evidence>
<dbReference type="Proteomes" id="UP001642484">
    <property type="component" value="Unassembled WGS sequence"/>
</dbReference>
<evidence type="ECO:0000313" key="2">
    <source>
        <dbReference type="EMBL" id="CAK9073501.1"/>
    </source>
</evidence>
<accession>A0ABP0PCM5</accession>
<reference evidence="2 3" key="1">
    <citation type="submission" date="2024-02" db="EMBL/GenBank/DDBJ databases">
        <authorList>
            <person name="Chen Y."/>
            <person name="Shah S."/>
            <person name="Dougan E. K."/>
            <person name="Thang M."/>
            <person name="Chan C."/>
        </authorList>
    </citation>
    <scope>NUCLEOTIDE SEQUENCE [LARGE SCALE GENOMIC DNA]</scope>
</reference>
<name>A0ABP0PCM5_9DINO</name>
<comment type="caution">
    <text evidence="2">The sequence shown here is derived from an EMBL/GenBank/DDBJ whole genome shotgun (WGS) entry which is preliminary data.</text>
</comment>